<evidence type="ECO:0000313" key="2">
    <source>
        <dbReference type="Proteomes" id="UP000061489"/>
    </source>
</evidence>
<dbReference type="AlphaFoldDB" id="W5YMU8"/>
<evidence type="ECO:0000313" key="1">
    <source>
        <dbReference type="EMBL" id="AHI30249.1"/>
    </source>
</evidence>
<accession>W5YMU8</accession>
<keyword evidence="2" id="KW-1185">Reference proteome</keyword>
<organism evidence="1 2">
    <name type="scientific">Marinobacter similis</name>
    <dbReference type="NCBI Taxonomy" id="1420916"/>
    <lineage>
        <taxon>Bacteria</taxon>
        <taxon>Pseudomonadati</taxon>
        <taxon>Pseudomonadota</taxon>
        <taxon>Gammaproteobacteria</taxon>
        <taxon>Pseudomonadales</taxon>
        <taxon>Marinobacteraceae</taxon>
        <taxon>Marinobacter</taxon>
    </lineage>
</organism>
<dbReference type="Proteomes" id="UP000061489">
    <property type="component" value="Chromosome"/>
</dbReference>
<dbReference type="EMBL" id="CP007151">
    <property type="protein sequence ID" value="AHI30249.1"/>
    <property type="molecule type" value="Genomic_DNA"/>
</dbReference>
<reference evidence="1 2" key="1">
    <citation type="journal article" date="2014" name="Genome Announc.">
        <title>Draft Genome Sequences of Marinobacter similis A3d10T and Marinobacter salarius R9SW1T.</title>
        <authorList>
            <person name="Ivanova E.P."/>
            <person name="Ng H.J."/>
            <person name="Webb H.K."/>
            <person name="Feng G."/>
            <person name="Oshima K."/>
            <person name="Hattori M."/>
            <person name="Ohkuma M."/>
            <person name="Sergeev A.F."/>
            <person name="Mikhailov V.V."/>
            <person name="Crawford R.J."/>
            <person name="Sawabe T."/>
        </authorList>
    </citation>
    <scope>NUCLEOTIDE SEQUENCE [LARGE SCALE GENOMIC DNA]</scope>
    <source>
        <strain evidence="1 2">A3d10</strain>
    </source>
</reference>
<protein>
    <submittedName>
        <fullName evidence="1">Uncharacterized protein</fullName>
    </submittedName>
</protein>
<gene>
    <name evidence="1" type="ORF">AU14_17325</name>
</gene>
<dbReference type="HOGENOM" id="CLU_3390206_0_0_6"/>
<sequence>MSLLTSLIRASTQFQQAMEKRPAPEELGFFIA</sequence>
<dbReference type="KEGG" id="msx:AU14_17325"/>
<proteinExistence type="predicted"/>
<name>W5YMU8_9GAMM</name>